<proteinExistence type="predicted"/>
<comment type="caution">
    <text evidence="5">The sequence shown here is derived from an EMBL/GenBank/DDBJ whole genome shotgun (WGS) entry which is preliminary data.</text>
</comment>
<gene>
    <name evidence="5" type="ORF">F0P93_26690</name>
</gene>
<dbReference type="AlphaFoldDB" id="A0A5N1JA38"/>
<feature type="repeat" description="TPR" evidence="3">
    <location>
        <begin position="124"/>
        <end position="157"/>
    </location>
</feature>
<dbReference type="PANTHER" id="PTHR45586:SF1">
    <property type="entry name" value="LIPOPOLYSACCHARIDE ASSEMBLY PROTEIN B"/>
    <property type="match status" value="1"/>
</dbReference>
<dbReference type="RefSeq" id="WP_150880778.1">
    <property type="nucleotide sequence ID" value="NZ_VTWS01000008.1"/>
</dbReference>
<evidence type="ECO:0000256" key="2">
    <source>
        <dbReference type="ARBA" id="ARBA00022803"/>
    </source>
</evidence>
<dbReference type="SUPFAM" id="SSF48452">
    <property type="entry name" value="TPR-like"/>
    <property type="match status" value="1"/>
</dbReference>
<dbReference type="PROSITE" id="PS50005">
    <property type="entry name" value="TPR"/>
    <property type="match status" value="1"/>
</dbReference>
<evidence type="ECO:0000313" key="6">
    <source>
        <dbReference type="Proteomes" id="UP000326344"/>
    </source>
</evidence>
<dbReference type="PANTHER" id="PTHR45586">
    <property type="entry name" value="TPR REPEAT-CONTAINING PROTEIN PA4667"/>
    <property type="match status" value="1"/>
</dbReference>
<keyword evidence="4" id="KW-0732">Signal</keyword>
<dbReference type="InterPro" id="IPR019734">
    <property type="entry name" value="TPR_rpt"/>
</dbReference>
<dbReference type="EMBL" id="VTWS01000008">
    <property type="protein sequence ID" value="KAA9347197.1"/>
    <property type="molecule type" value="Genomic_DNA"/>
</dbReference>
<keyword evidence="6" id="KW-1185">Reference proteome</keyword>
<dbReference type="SMART" id="SM00028">
    <property type="entry name" value="TPR"/>
    <property type="match status" value="4"/>
</dbReference>
<evidence type="ECO:0000256" key="1">
    <source>
        <dbReference type="ARBA" id="ARBA00022737"/>
    </source>
</evidence>
<accession>A0A5N1JA38</accession>
<sequence>MKTTQKTAAILVFWAISLASLHAQTLNAFKESYTLEAKKEYKQAIAALKKTNDNSYEINLRQGWLHYLAGLLPESVTYYEKAIMQRPTSIEARLGYALPASSLNHWDLVTEQYQAVLKLDPNHTVTNYRMGLVFYYRKEYKTAEVYFQKVLKLYPFDHDSLLMLGWTKYMLGQANEARGLFNRALLNTPTDSSAVQGLAALKQ</sequence>
<keyword evidence="2 3" id="KW-0802">TPR repeat</keyword>
<feature type="signal peptide" evidence="4">
    <location>
        <begin position="1"/>
        <end position="23"/>
    </location>
</feature>
<evidence type="ECO:0000256" key="4">
    <source>
        <dbReference type="SAM" id="SignalP"/>
    </source>
</evidence>
<organism evidence="5 6">
    <name type="scientific">Larkinella humicola</name>
    <dbReference type="NCBI Taxonomy" id="2607654"/>
    <lineage>
        <taxon>Bacteria</taxon>
        <taxon>Pseudomonadati</taxon>
        <taxon>Bacteroidota</taxon>
        <taxon>Cytophagia</taxon>
        <taxon>Cytophagales</taxon>
        <taxon>Spirosomataceae</taxon>
        <taxon>Larkinella</taxon>
    </lineage>
</organism>
<evidence type="ECO:0000256" key="3">
    <source>
        <dbReference type="PROSITE-ProRule" id="PRU00339"/>
    </source>
</evidence>
<dbReference type="InterPro" id="IPR051012">
    <property type="entry name" value="CellSynth/LPSAsmb/PSIAsmb"/>
</dbReference>
<name>A0A5N1JA38_9BACT</name>
<feature type="chain" id="PRO_5024825413" evidence="4">
    <location>
        <begin position="24"/>
        <end position="203"/>
    </location>
</feature>
<dbReference type="Pfam" id="PF14559">
    <property type="entry name" value="TPR_19"/>
    <property type="match status" value="1"/>
</dbReference>
<dbReference type="Proteomes" id="UP000326344">
    <property type="component" value="Unassembled WGS sequence"/>
</dbReference>
<dbReference type="Gene3D" id="1.25.40.10">
    <property type="entry name" value="Tetratricopeptide repeat domain"/>
    <property type="match status" value="1"/>
</dbReference>
<dbReference type="InterPro" id="IPR011990">
    <property type="entry name" value="TPR-like_helical_dom_sf"/>
</dbReference>
<keyword evidence="1" id="KW-0677">Repeat</keyword>
<evidence type="ECO:0000313" key="5">
    <source>
        <dbReference type="EMBL" id="KAA9347197.1"/>
    </source>
</evidence>
<protein>
    <submittedName>
        <fullName evidence="5">Tetratricopeptide repeat protein</fullName>
    </submittedName>
</protein>
<reference evidence="5 6" key="1">
    <citation type="submission" date="2019-09" db="EMBL/GenBank/DDBJ databases">
        <title>Genome Sequence of Larkinella sp MA1.</title>
        <authorList>
            <person name="Srinivasan S."/>
        </authorList>
    </citation>
    <scope>NUCLEOTIDE SEQUENCE [LARGE SCALE GENOMIC DNA]</scope>
    <source>
        <strain evidence="5 6">MA1</strain>
    </source>
</reference>